<keyword evidence="3" id="KW-0813">Transport</keyword>
<comment type="similarity">
    <text evidence="1">Belongs to the leucine-binding protein family.</text>
</comment>
<accession>A0A512E253</accession>
<sequence>MTFRSRSLACTAAAALALLLSAGPGSATDFAIGSQIAMSGALARVGMATNEGVTVAVEMFNRAHQGRHSVKLTSIDDESNPAKAVSAIERMAPDVQAFSGGYGSNIIGPASETAERAGKVYMTSGGVASELVKRGLTNFFRINNGEGYSRALVGLFGDLDIKSVAILHSTKDATQEVAHQVEDGLVGRGVKVSTHAFDPAISDFKPVLHKVKVLDEPDAIVMIGYENDYVGILRAARVMQPKVKLISGVWSLATGKMANDFPELMQNVVGTSTLPYPVAFTDPEAQEFAKVYKELYKKAPDYLGVFGYVQTKLLLDAMLRADEAGTLKQPGGIAAELRRTATETLIGPVRFDERGDNPEFTHRMGQHQGKQVVLVWPEKAATGPVKFPATPW</sequence>
<dbReference type="OrthoDB" id="7855203at2"/>
<dbReference type="InterPro" id="IPR028081">
    <property type="entry name" value="Leu-bd"/>
</dbReference>
<dbReference type="Pfam" id="PF13458">
    <property type="entry name" value="Peripla_BP_6"/>
    <property type="match status" value="1"/>
</dbReference>
<comment type="caution">
    <text evidence="6">The sequence shown here is derived from an EMBL/GenBank/DDBJ whole genome shotgun (WGS) entry which is preliminary data.</text>
</comment>
<evidence type="ECO:0000313" key="7">
    <source>
        <dbReference type="Proteomes" id="UP000321523"/>
    </source>
</evidence>
<keyword evidence="2 4" id="KW-0732">Signal</keyword>
<name>A0A512E253_9PROT</name>
<dbReference type="PANTHER" id="PTHR30483">
    <property type="entry name" value="LEUCINE-SPECIFIC-BINDING PROTEIN"/>
    <property type="match status" value="1"/>
</dbReference>
<evidence type="ECO:0000256" key="1">
    <source>
        <dbReference type="ARBA" id="ARBA00010062"/>
    </source>
</evidence>
<dbReference type="AlphaFoldDB" id="A0A512E253"/>
<evidence type="ECO:0000313" key="6">
    <source>
        <dbReference type="EMBL" id="GEO42550.1"/>
    </source>
</evidence>
<dbReference type="RefSeq" id="WP_044437299.1">
    <property type="nucleotide sequence ID" value="NZ_BJYZ01000043.1"/>
</dbReference>
<dbReference type="Gene3D" id="3.40.50.2300">
    <property type="match status" value="2"/>
</dbReference>
<dbReference type="PANTHER" id="PTHR30483:SF6">
    <property type="entry name" value="PERIPLASMIC BINDING PROTEIN OF ABC TRANSPORTER FOR NATURAL AMINO ACIDS"/>
    <property type="match status" value="1"/>
</dbReference>
<dbReference type="SUPFAM" id="SSF53822">
    <property type="entry name" value="Periplasmic binding protein-like I"/>
    <property type="match status" value="1"/>
</dbReference>
<feature type="chain" id="PRO_5021861036" evidence="4">
    <location>
        <begin position="28"/>
        <end position="392"/>
    </location>
</feature>
<dbReference type="InterPro" id="IPR051010">
    <property type="entry name" value="BCAA_transport"/>
</dbReference>
<dbReference type="InterPro" id="IPR028082">
    <property type="entry name" value="Peripla_BP_I"/>
</dbReference>
<reference evidence="6 7" key="1">
    <citation type="submission" date="2019-07" db="EMBL/GenBank/DDBJ databases">
        <title>Whole genome shotgun sequence of Skermanella aerolata NBRC 106429.</title>
        <authorList>
            <person name="Hosoyama A."/>
            <person name="Uohara A."/>
            <person name="Ohji S."/>
            <person name="Ichikawa N."/>
        </authorList>
    </citation>
    <scope>NUCLEOTIDE SEQUENCE [LARGE SCALE GENOMIC DNA]</scope>
    <source>
        <strain evidence="6 7">NBRC 106429</strain>
    </source>
</reference>
<evidence type="ECO:0000256" key="2">
    <source>
        <dbReference type="ARBA" id="ARBA00022729"/>
    </source>
</evidence>
<proteinExistence type="inferred from homology"/>
<protein>
    <submittedName>
        <fullName evidence="6">ABC transporter substrate-binding protein</fullName>
    </submittedName>
</protein>
<evidence type="ECO:0000259" key="5">
    <source>
        <dbReference type="Pfam" id="PF13458"/>
    </source>
</evidence>
<gene>
    <name evidence="6" type="ORF">SAE02_66980</name>
</gene>
<dbReference type="EMBL" id="BJYZ01000043">
    <property type="protein sequence ID" value="GEO42550.1"/>
    <property type="molecule type" value="Genomic_DNA"/>
</dbReference>
<organism evidence="6 7">
    <name type="scientific">Skermanella aerolata</name>
    <dbReference type="NCBI Taxonomy" id="393310"/>
    <lineage>
        <taxon>Bacteria</taxon>
        <taxon>Pseudomonadati</taxon>
        <taxon>Pseudomonadota</taxon>
        <taxon>Alphaproteobacteria</taxon>
        <taxon>Rhodospirillales</taxon>
        <taxon>Azospirillaceae</taxon>
        <taxon>Skermanella</taxon>
    </lineage>
</organism>
<evidence type="ECO:0000256" key="4">
    <source>
        <dbReference type="SAM" id="SignalP"/>
    </source>
</evidence>
<dbReference type="Proteomes" id="UP000321523">
    <property type="component" value="Unassembled WGS sequence"/>
</dbReference>
<feature type="signal peptide" evidence="4">
    <location>
        <begin position="1"/>
        <end position="27"/>
    </location>
</feature>
<keyword evidence="3" id="KW-0029">Amino-acid transport</keyword>
<keyword evidence="7" id="KW-1185">Reference proteome</keyword>
<evidence type="ECO:0000256" key="3">
    <source>
        <dbReference type="ARBA" id="ARBA00022970"/>
    </source>
</evidence>
<feature type="domain" description="Leucine-binding protein" evidence="5">
    <location>
        <begin position="32"/>
        <end position="357"/>
    </location>
</feature>
<dbReference type="GO" id="GO:0006865">
    <property type="term" value="P:amino acid transport"/>
    <property type="evidence" value="ECO:0007669"/>
    <property type="project" value="UniProtKB-KW"/>
</dbReference>